<protein>
    <submittedName>
        <fullName evidence="1">Uncharacterized protein</fullName>
    </submittedName>
</protein>
<dbReference type="EMBL" id="MN739750">
    <property type="protein sequence ID" value="QHT24849.1"/>
    <property type="molecule type" value="Genomic_DNA"/>
</dbReference>
<evidence type="ECO:0000313" key="1">
    <source>
        <dbReference type="EMBL" id="QHT24849.1"/>
    </source>
</evidence>
<name>A0A6C0E9B7_9ZZZZ</name>
<organism evidence="1">
    <name type="scientific">viral metagenome</name>
    <dbReference type="NCBI Taxonomy" id="1070528"/>
    <lineage>
        <taxon>unclassified sequences</taxon>
        <taxon>metagenomes</taxon>
        <taxon>organismal metagenomes</taxon>
    </lineage>
</organism>
<dbReference type="AlphaFoldDB" id="A0A6C0E9B7"/>
<proteinExistence type="predicted"/>
<reference evidence="1" key="1">
    <citation type="journal article" date="2020" name="Nature">
        <title>Giant virus diversity and host interactions through global metagenomics.</title>
        <authorList>
            <person name="Schulz F."/>
            <person name="Roux S."/>
            <person name="Paez-Espino D."/>
            <person name="Jungbluth S."/>
            <person name="Walsh D.A."/>
            <person name="Denef V.J."/>
            <person name="McMahon K.D."/>
            <person name="Konstantinidis K.T."/>
            <person name="Eloe-Fadrosh E.A."/>
            <person name="Kyrpides N.C."/>
            <person name="Woyke T."/>
        </authorList>
    </citation>
    <scope>NUCLEOTIDE SEQUENCE</scope>
    <source>
        <strain evidence="1">GVMAG-M-3300023179-150</strain>
    </source>
</reference>
<accession>A0A6C0E9B7</accession>
<sequence length="53" mass="6335">MSDSCVDQWFWGVTSQKNIRNLYFKTLEQMKKVLGRDIFKNNKVKILEYSSCN</sequence>